<sequence>MTIHSPDFLAAGSEFPLAECLAAQLPSEADVVIIPLAAVFTGAAEAAIAVAELLGGTEFRVEALLVTDKESANNEHFAQRIREADAVIVTDGSPLHLRSTLRETEVERALRDASLVVGMGSVATVFGDPMIDPRGGAPTTGMGLFTDAIVTVEGPTLERTRELLTDDVELYVVEPKMGIYRHSGEWYVSSAQ</sequence>
<organism evidence="5">
    <name type="scientific">freshwater metagenome</name>
    <dbReference type="NCBI Taxonomy" id="449393"/>
    <lineage>
        <taxon>unclassified sequences</taxon>
        <taxon>metagenomes</taxon>
        <taxon>ecological metagenomes</taxon>
    </lineage>
</organism>
<dbReference type="InterPro" id="IPR005320">
    <property type="entry name" value="Peptidase_S51"/>
</dbReference>
<name>A0A6J6WWX3_9ZZZZ</name>
<keyword evidence="2" id="KW-0645">Protease</keyword>
<dbReference type="GO" id="GO:0008236">
    <property type="term" value="F:serine-type peptidase activity"/>
    <property type="evidence" value="ECO:0007669"/>
    <property type="project" value="UniProtKB-KW"/>
</dbReference>
<accession>A0A6J6WWX3</accession>
<proteinExistence type="inferred from homology"/>
<keyword evidence="3" id="KW-0378">Hydrolase</keyword>
<dbReference type="InterPro" id="IPR029062">
    <property type="entry name" value="Class_I_gatase-like"/>
</dbReference>
<comment type="similarity">
    <text evidence="1">Belongs to the peptidase S51 family.</text>
</comment>
<dbReference type="GO" id="GO:0006508">
    <property type="term" value="P:proteolysis"/>
    <property type="evidence" value="ECO:0007669"/>
    <property type="project" value="UniProtKB-KW"/>
</dbReference>
<protein>
    <submittedName>
        <fullName evidence="5">Unannotated protein</fullName>
    </submittedName>
</protein>
<gene>
    <name evidence="5" type="ORF">UFOPK2958_00859</name>
</gene>
<reference evidence="5" key="1">
    <citation type="submission" date="2020-05" db="EMBL/GenBank/DDBJ databases">
        <authorList>
            <person name="Chiriac C."/>
            <person name="Salcher M."/>
            <person name="Ghai R."/>
            <person name="Kavagutti S V."/>
        </authorList>
    </citation>
    <scope>NUCLEOTIDE SEQUENCE</scope>
</reference>
<evidence type="ECO:0000256" key="2">
    <source>
        <dbReference type="ARBA" id="ARBA00022670"/>
    </source>
</evidence>
<evidence type="ECO:0000313" key="5">
    <source>
        <dbReference type="EMBL" id="CAB4786497.1"/>
    </source>
</evidence>
<dbReference type="Pfam" id="PF03575">
    <property type="entry name" value="Peptidase_S51"/>
    <property type="match status" value="1"/>
</dbReference>
<evidence type="ECO:0000256" key="4">
    <source>
        <dbReference type="ARBA" id="ARBA00022825"/>
    </source>
</evidence>
<keyword evidence="4" id="KW-0720">Serine protease</keyword>
<evidence type="ECO:0000256" key="1">
    <source>
        <dbReference type="ARBA" id="ARBA00006534"/>
    </source>
</evidence>
<dbReference type="EMBL" id="CAFAAB010000091">
    <property type="protein sequence ID" value="CAB4786497.1"/>
    <property type="molecule type" value="Genomic_DNA"/>
</dbReference>
<evidence type="ECO:0000256" key="3">
    <source>
        <dbReference type="ARBA" id="ARBA00022801"/>
    </source>
</evidence>
<dbReference type="Gene3D" id="3.40.50.880">
    <property type="match status" value="1"/>
</dbReference>
<dbReference type="AlphaFoldDB" id="A0A6J6WWX3"/>